<comment type="subcellular location">
    <subcellularLocation>
        <location evidence="11">Cytoplasm</location>
    </subcellularLocation>
</comment>
<keyword evidence="6 11" id="KW-0662">Pyridine nucleotide biosynthesis</keyword>
<dbReference type="AlphaFoldDB" id="A0A2N9X5W6"/>
<evidence type="ECO:0000256" key="3">
    <source>
        <dbReference type="ARBA" id="ARBA00008562"/>
    </source>
</evidence>
<evidence type="ECO:0000256" key="6">
    <source>
        <dbReference type="ARBA" id="ARBA00022642"/>
    </source>
</evidence>
<keyword evidence="5 11" id="KW-0285">Flavoprotein</keyword>
<dbReference type="Gene3D" id="1.20.58.100">
    <property type="entry name" value="Fumarate reductase/succinate dehydrogenase flavoprotein-like, C-terminal domain"/>
    <property type="match status" value="1"/>
</dbReference>
<dbReference type="InterPro" id="IPR027477">
    <property type="entry name" value="Succ_DH/fumarate_Rdtase_cat_sf"/>
</dbReference>
<dbReference type="Gene3D" id="3.50.50.60">
    <property type="entry name" value="FAD/NAD(P)-binding domain"/>
    <property type="match status" value="1"/>
</dbReference>
<dbReference type="InterPro" id="IPR037099">
    <property type="entry name" value="Fum_R/Succ_DH_flav-like_C_sf"/>
</dbReference>
<protein>
    <recommendedName>
        <fullName evidence="4 10">L-aspartate oxidase</fullName>
        <ecNumber evidence="4 10">1.4.3.16</ecNumber>
    </recommendedName>
</protein>
<keyword evidence="7 11" id="KW-0274">FAD</keyword>
<dbReference type="SUPFAM" id="SSF46977">
    <property type="entry name" value="Succinate dehydrogenase/fumarate reductase flavoprotein C-terminal domain"/>
    <property type="match status" value="1"/>
</dbReference>
<dbReference type="EC" id="1.4.3.16" evidence="4 10"/>
<dbReference type="Proteomes" id="UP000230202">
    <property type="component" value="Unassembled WGS sequence"/>
</dbReference>
<evidence type="ECO:0000256" key="11">
    <source>
        <dbReference type="RuleBase" id="RU362049"/>
    </source>
</evidence>
<evidence type="ECO:0000256" key="9">
    <source>
        <dbReference type="ARBA" id="ARBA00048305"/>
    </source>
</evidence>
<evidence type="ECO:0000313" key="14">
    <source>
        <dbReference type="Proteomes" id="UP000230202"/>
    </source>
</evidence>
<evidence type="ECO:0000313" key="13">
    <source>
        <dbReference type="EMBL" id="PIT38569.1"/>
    </source>
</evidence>
<dbReference type="UniPathway" id="UPA00253">
    <property type="reaction ID" value="UER00326"/>
</dbReference>
<dbReference type="GO" id="GO:0034628">
    <property type="term" value="P:'de novo' NAD+ biosynthetic process from L-aspartate"/>
    <property type="evidence" value="ECO:0007669"/>
    <property type="project" value="TreeGrafter"/>
</dbReference>
<dbReference type="Pfam" id="PF00890">
    <property type="entry name" value="FAD_binding_2"/>
    <property type="match status" value="1"/>
</dbReference>
<proteinExistence type="inferred from homology"/>
<evidence type="ECO:0000256" key="4">
    <source>
        <dbReference type="ARBA" id="ARBA00012173"/>
    </source>
</evidence>
<evidence type="ECO:0000256" key="2">
    <source>
        <dbReference type="ARBA" id="ARBA00004950"/>
    </source>
</evidence>
<keyword evidence="14" id="KW-1185">Reference proteome</keyword>
<accession>A0A2N9X5W6</accession>
<evidence type="ECO:0000256" key="7">
    <source>
        <dbReference type="ARBA" id="ARBA00022827"/>
    </source>
</evidence>
<feature type="domain" description="FAD-dependent oxidoreductase 2 FAD-binding" evidence="12">
    <location>
        <begin position="13"/>
        <end position="383"/>
    </location>
</feature>
<dbReference type="NCBIfam" id="TIGR00551">
    <property type="entry name" value="nadB"/>
    <property type="match status" value="1"/>
</dbReference>
<evidence type="ECO:0000256" key="10">
    <source>
        <dbReference type="NCBIfam" id="TIGR00551"/>
    </source>
</evidence>
<name>A0A2N9X5W6_9NEIS</name>
<evidence type="ECO:0000256" key="5">
    <source>
        <dbReference type="ARBA" id="ARBA00022630"/>
    </source>
</evidence>
<dbReference type="GO" id="GO:0005737">
    <property type="term" value="C:cytoplasm"/>
    <property type="evidence" value="ECO:0007669"/>
    <property type="project" value="UniProtKB-SubCell"/>
</dbReference>
<dbReference type="EMBL" id="MEIL01000029">
    <property type="protein sequence ID" value="PIT38569.1"/>
    <property type="molecule type" value="Genomic_DNA"/>
</dbReference>
<dbReference type="InterPro" id="IPR005288">
    <property type="entry name" value="NadB"/>
</dbReference>
<dbReference type="PANTHER" id="PTHR42716:SF2">
    <property type="entry name" value="L-ASPARTATE OXIDASE, CHLOROPLASTIC"/>
    <property type="match status" value="1"/>
</dbReference>
<dbReference type="PRINTS" id="PR00368">
    <property type="entry name" value="FADPNR"/>
</dbReference>
<comment type="similarity">
    <text evidence="3 11">Belongs to the FAD-dependent oxidoreductase 2 family. NadB subfamily.</text>
</comment>
<sequence>MTTLPPCSTAETDVLIVGAGLAGLTVALSLPEHFHITVVVRQDLSICASTLAQGGIAAVIDEADSVAEHIADTLIAGAGSCDETQTATILSEGANAIEWLCAHGVEFTRENEQLHLTREGGHGKRRIVHAADHTGRSITETLQQQLLARPNIQVLTHTFINEVILENTVCTGASVTIADSGETILIRAKHTVLASGGLGQLFSLTTNPLTATGHGVAVAALAGCRTRQLAFVQFHPTALALPANPCFLISEAVRGEGGILRNSQGQRFMPQYDERAELAPRDIVARAIAAEIAKSGHHCVYLDITHLSADFIRAHFPQIYRHCLEQGLDITCEFIPVAPAAHYACGGIITDTAGRTDVPQLYVIGETASTGLHGANRLASNSLLECVVVGRAAAASMAASDSHTLTWPQHLKKESTELLWQQPVQTPVSVPDMYMQPFSLNALQKLMSRYYGICRRTEDMHTLHMQLQQWYLHAVSQTDKLTLVTALLMVQDGLNQTENRGAHFNVDFA</sequence>
<comment type="caution">
    <text evidence="13">The sequence shown here is derived from an EMBL/GenBank/DDBJ whole genome shotgun (WGS) entry which is preliminary data.</text>
</comment>
<organism evidence="13 14">
    <name type="scientific">Snodgrassella alvi</name>
    <dbReference type="NCBI Taxonomy" id="1196083"/>
    <lineage>
        <taxon>Bacteria</taxon>
        <taxon>Pseudomonadati</taxon>
        <taxon>Pseudomonadota</taxon>
        <taxon>Betaproteobacteria</taxon>
        <taxon>Neisseriales</taxon>
        <taxon>Neisseriaceae</taxon>
        <taxon>Snodgrassella</taxon>
    </lineage>
</organism>
<dbReference type="Gene3D" id="3.90.700.10">
    <property type="entry name" value="Succinate dehydrogenase/fumarate reductase flavoprotein, catalytic domain"/>
    <property type="match status" value="1"/>
</dbReference>
<evidence type="ECO:0000256" key="1">
    <source>
        <dbReference type="ARBA" id="ARBA00001974"/>
    </source>
</evidence>
<dbReference type="PANTHER" id="PTHR42716">
    <property type="entry name" value="L-ASPARTATE OXIDASE"/>
    <property type="match status" value="1"/>
</dbReference>
<comment type="catalytic activity">
    <reaction evidence="9">
        <text>L-aspartate + O2 = iminosuccinate + H2O2</text>
        <dbReference type="Rhea" id="RHEA:25876"/>
        <dbReference type="ChEBI" id="CHEBI:15379"/>
        <dbReference type="ChEBI" id="CHEBI:16240"/>
        <dbReference type="ChEBI" id="CHEBI:29991"/>
        <dbReference type="ChEBI" id="CHEBI:77875"/>
        <dbReference type="EC" id="1.4.3.16"/>
    </reaction>
    <physiologicalReaction direction="left-to-right" evidence="9">
        <dbReference type="Rhea" id="RHEA:25877"/>
    </physiologicalReaction>
</comment>
<keyword evidence="8 11" id="KW-0560">Oxidoreductase</keyword>
<reference evidence="13" key="1">
    <citation type="journal article" date="2017" name="MBio">
        <title>Type VI secretion-mediated competition in the bee gut microbiome.</title>
        <authorList>
            <person name="Steele M.I."/>
            <person name="Kwong W.K."/>
            <person name="Powell J.E."/>
            <person name="Whiteley M."/>
            <person name="Moran N.A."/>
        </authorList>
    </citation>
    <scope>NUCLEOTIDE SEQUENCE [LARGE SCALE GENOMIC DNA]</scope>
    <source>
        <strain evidence="13">WkB273</strain>
    </source>
</reference>
<dbReference type="SUPFAM" id="SSF51905">
    <property type="entry name" value="FAD/NAD(P)-binding domain"/>
    <property type="match status" value="1"/>
</dbReference>
<comment type="pathway">
    <text evidence="2 11">Cofactor biosynthesis; NAD(+) biosynthesis; iminoaspartate from L-aspartate (oxidase route): step 1/1.</text>
</comment>
<evidence type="ECO:0000256" key="8">
    <source>
        <dbReference type="ARBA" id="ARBA00023002"/>
    </source>
</evidence>
<dbReference type="GO" id="GO:0008734">
    <property type="term" value="F:L-aspartate oxidase activity"/>
    <property type="evidence" value="ECO:0007669"/>
    <property type="project" value="UniProtKB-UniRule"/>
</dbReference>
<gene>
    <name evidence="13" type="ORF">BHC54_08545</name>
</gene>
<dbReference type="FunFam" id="3.90.700.10:FF:000002">
    <property type="entry name" value="L-aspartate oxidase"/>
    <property type="match status" value="1"/>
</dbReference>
<comment type="cofactor">
    <cofactor evidence="1 11">
        <name>FAD</name>
        <dbReference type="ChEBI" id="CHEBI:57692"/>
    </cofactor>
</comment>
<dbReference type="RefSeq" id="WP_100152472.1">
    <property type="nucleotide sequence ID" value="NZ_MEIL01000029.1"/>
</dbReference>
<dbReference type="InterPro" id="IPR036188">
    <property type="entry name" value="FAD/NAD-bd_sf"/>
</dbReference>
<dbReference type="SUPFAM" id="SSF56425">
    <property type="entry name" value="Succinate dehydrogenase/fumarate reductase flavoprotein, catalytic domain"/>
    <property type="match status" value="1"/>
</dbReference>
<comment type="function">
    <text evidence="11">Catalyzes the oxidation of L-aspartate to iminoaspartate.</text>
</comment>
<dbReference type="InterPro" id="IPR003953">
    <property type="entry name" value="FAD-dep_OxRdtase_2_FAD-bd"/>
</dbReference>
<evidence type="ECO:0000259" key="12">
    <source>
        <dbReference type="Pfam" id="PF00890"/>
    </source>
</evidence>